<gene>
    <name evidence="1" type="ORF">WJU16_20625</name>
</gene>
<keyword evidence="2" id="KW-1185">Reference proteome</keyword>
<organism evidence="1 2">
    <name type="scientific">Chitinophaga pollutisoli</name>
    <dbReference type="NCBI Taxonomy" id="3133966"/>
    <lineage>
        <taxon>Bacteria</taxon>
        <taxon>Pseudomonadati</taxon>
        <taxon>Bacteroidota</taxon>
        <taxon>Chitinophagia</taxon>
        <taxon>Chitinophagales</taxon>
        <taxon>Chitinophagaceae</taxon>
        <taxon>Chitinophaga</taxon>
    </lineage>
</organism>
<proteinExistence type="predicted"/>
<dbReference type="EMBL" id="CP149822">
    <property type="protein sequence ID" value="WZN40376.1"/>
    <property type="molecule type" value="Genomic_DNA"/>
</dbReference>
<dbReference type="PROSITE" id="PS51257">
    <property type="entry name" value="PROKAR_LIPOPROTEIN"/>
    <property type="match status" value="1"/>
</dbReference>
<protein>
    <recommendedName>
        <fullName evidence="3">DUF1579 domain-containing protein</fullName>
    </recommendedName>
</protein>
<dbReference type="Proteomes" id="UP001485459">
    <property type="component" value="Chromosome"/>
</dbReference>
<evidence type="ECO:0000313" key="2">
    <source>
        <dbReference type="Proteomes" id="UP001485459"/>
    </source>
</evidence>
<evidence type="ECO:0008006" key="3">
    <source>
        <dbReference type="Google" id="ProtNLM"/>
    </source>
</evidence>
<evidence type="ECO:0000313" key="1">
    <source>
        <dbReference type="EMBL" id="WZN40376.1"/>
    </source>
</evidence>
<reference evidence="2" key="1">
    <citation type="submission" date="2024-03" db="EMBL/GenBank/DDBJ databases">
        <title>Chitinophaga horti sp. nov., isolated from garden soil.</title>
        <authorList>
            <person name="Lee D.S."/>
            <person name="Han D.M."/>
            <person name="Baek J.H."/>
            <person name="Choi D.G."/>
            <person name="Jeon J.H."/>
            <person name="Jeon C.O."/>
        </authorList>
    </citation>
    <scope>NUCLEOTIDE SEQUENCE [LARGE SCALE GENOMIC DNA]</scope>
    <source>
        <strain evidence="2">GPA1</strain>
    </source>
</reference>
<sequence length="191" mass="21371">MIKSIITSTVVFFLFTACRDTGRERALAEREQALLEKEQQFALKEAEYKFLIRWRDSLLAAADTLQALPPAAWPADVLGRWNSKTICRESGCSEYVVGDQRSGAWEFSGDSSGLFTKVYDRNTLVRVYAGTFDSSVIRLHFRPDSSAQRKVVMDVELSRSGTGTIKGTQLLKMENGCTARFAVELVRASNN</sequence>
<accession>A0ABZ2YN83</accession>
<dbReference type="RefSeq" id="WP_341835299.1">
    <property type="nucleotide sequence ID" value="NZ_CP149822.1"/>
</dbReference>
<name>A0ABZ2YN83_9BACT</name>